<evidence type="ECO:0000256" key="2">
    <source>
        <dbReference type="ARBA" id="ARBA00022723"/>
    </source>
</evidence>
<dbReference type="Gene3D" id="3.40.50.1000">
    <property type="entry name" value="HAD superfamily/HAD-like"/>
    <property type="match status" value="1"/>
</dbReference>
<keyword evidence="2 6" id="KW-0479">Metal-binding</keyword>
<dbReference type="Pfam" id="PF05761">
    <property type="entry name" value="5_nucleotid"/>
    <property type="match status" value="2"/>
</dbReference>
<protein>
    <submittedName>
        <fullName evidence="7">5'-nucleotidase domain-containing protein 3</fullName>
    </submittedName>
</protein>
<accession>A0AAE1H3R5</accession>
<dbReference type="InterPro" id="IPR023214">
    <property type="entry name" value="HAD_sf"/>
</dbReference>
<evidence type="ECO:0000256" key="1">
    <source>
        <dbReference type="ARBA" id="ARBA00009589"/>
    </source>
</evidence>
<feature type="active site" description="Proton donor" evidence="5">
    <location>
        <position position="84"/>
    </location>
</feature>
<keyword evidence="3" id="KW-0378">Hydrolase</keyword>
<dbReference type="PIRSF" id="PIRSF017434">
    <property type="entry name" value="Purine_5'-nucleotidase"/>
    <property type="match status" value="1"/>
</dbReference>
<dbReference type="GO" id="GO:0046872">
    <property type="term" value="F:metal ion binding"/>
    <property type="evidence" value="ECO:0007669"/>
    <property type="project" value="UniProtKB-KW"/>
</dbReference>
<comment type="caution">
    <text evidence="7">The sequence shown here is derived from an EMBL/GenBank/DDBJ whole genome shotgun (WGS) entry which is preliminary data.</text>
</comment>
<dbReference type="SUPFAM" id="SSF56784">
    <property type="entry name" value="HAD-like"/>
    <property type="match status" value="2"/>
</dbReference>
<evidence type="ECO:0000313" key="8">
    <source>
        <dbReference type="Proteomes" id="UP001219518"/>
    </source>
</evidence>
<dbReference type="Proteomes" id="UP001219518">
    <property type="component" value="Unassembled WGS sequence"/>
</dbReference>
<dbReference type="InterPro" id="IPR036412">
    <property type="entry name" value="HAD-like_sf"/>
</dbReference>
<dbReference type="EMBL" id="JAHWGI010000349">
    <property type="protein sequence ID" value="KAK3914004.1"/>
    <property type="molecule type" value="Genomic_DNA"/>
</dbReference>
<keyword evidence="8" id="KW-1185">Reference proteome</keyword>
<name>A0AAE1H3R5_9NEOP</name>
<organism evidence="7 8">
    <name type="scientific">Frankliniella fusca</name>
    <dbReference type="NCBI Taxonomy" id="407009"/>
    <lineage>
        <taxon>Eukaryota</taxon>
        <taxon>Metazoa</taxon>
        <taxon>Ecdysozoa</taxon>
        <taxon>Arthropoda</taxon>
        <taxon>Hexapoda</taxon>
        <taxon>Insecta</taxon>
        <taxon>Pterygota</taxon>
        <taxon>Neoptera</taxon>
        <taxon>Paraneoptera</taxon>
        <taxon>Thysanoptera</taxon>
        <taxon>Terebrantia</taxon>
        <taxon>Thripoidea</taxon>
        <taxon>Thripidae</taxon>
        <taxon>Frankliniella</taxon>
    </lineage>
</organism>
<comment type="similarity">
    <text evidence="1">Belongs to the 5'(3')-deoxyribonucleotidase family.</text>
</comment>
<dbReference type="InterPro" id="IPR008380">
    <property type="entry name" value="HAD-SF_hydro_IG_5-nucl"/>
</dbReference>
<evidence type="ECO:0000256" key="4">
    <source>
        <dbReference type="ARBA" id="ARBA00022842"/>
    </source>
</evidence>
<evidence type="ECO:0000256" key="3">
    <source>
        <dbReference type="ARBA" id="ARBA00022801"/>
    </source>
</evidence>
<dbReference type="PANTHER" id="PTHR12103">
    <property type="entry name" value="5'-NUCLEOTIDASE DOMAIN-CONTAINING"/>
    <property type="match status" value="1"/>
</dbReference>
<reference evidence="7" key="2">
    <citation type="journal article" date="2023" name="BMC Genomics">
        <title>Pest status, molecular evolution, and epigenetic factors derived from the genome assembly of Frankliniella fusca, a thysanopteran phytovirus vector.</title>
        <authorList>
            <person name="Catto M.A."/>
            <person name="Labadie P.E."/>
            <person name="Jacobson A.L."/>
            <person name="Kennedy G.G."/>
            <person name="Srinivasan R."/>
            <person name="Hunt B.G."/>
        </authorList>
    </citation>
    <scope>NUCLEOTIDE SEQUENCE</scope>
    <source>
        <strain evidence="7">PL_HMW_Pooled</strain>
    </source>
</reference>
<dbReference type="GO" id="GO:0008253">
    <property type="term" value="F:5'-nucleotidase activity"/>
    <property type="evidence" value="ECO:0007669"/>
    <property type="project" value="TreeGrafter"/>
</dbReference>
<comment type="cofactor">
    <cofactor evidence="6">
        <name>Mg(2+)</name>
        <dbReference type="ChEBI" id="CHEBI:18420"/>
    </cofactor>
    <text evidence="6">Binds 1 Mg(2+) ion per subunit.</text>
</comment>
<dbReference type="CDD" id="cd07522">
    <property type="entry name" value="HAD_cN-II"/>
    <property type="match status" value="1"/>
</dbReference>
<dbReference type="InterPro" id="IPR016695">
    <property type="entry name" value="Pur_nucleotidase"/>
</dbReference>
<gene>
    <name evidence="7" type="ORF">KUF71_023417</name>
</gene>
<sequence>MFQAALGRNSPYRICNAIEKARPVLLCNVIRTYVSVAERMKDAYTKAHKTLLGKKLPHDVNIKGVFACNELDLREVRVYGFDYDYTLACYKPSMDFLLYNLGRDRLVDKLKYPEGIRDLEYQPGFAVRGLHYDVSKGLLLKLDSFLQIQLGSVYRGLTPLSDEEVLKLYKSRTIPLAYVESARGGVDVGSKMVQLADLFSVPEMSLLCNVLDYFQRHQIDFHPEILFSDVKTSVQNCHPIMHRLVQANVSEYLELNPDIRKLFDRLKDNGKKLFLITNSPYNFVNAGMTLLVGDDWLDHFDVVIVQARKPRFFTDQSRPIRMFDTETGVHLWDRVTKLDKGKIYCEGTLKQLEAITGWQGKQVLYFGDHPYTDLADVTLEHGWRTGAIVHELSHEIQTLNNDEFKLNCNWLQMLTMLIEDHQEIENNPLAKKVLDKWIEERDQLRQETKKVFNPQFGSVFRTYNNPSYFSRRLFRFADIYTAHVTNLLHYSSEHTFFPRRGVMPHEYWSYFMVDIKKVFNPQFGSVFRTFNNPTYFSRRLFRFADIYTAKITNLLQYSTDHTFYPRRGVMPHEYASYFV</sequence>
<feature type="binding site" evidence="6">
    <location>
        <position position="82"/>
    </location>
    <ligand>
        <name>Mg(2+)</name>
        <dbReference type="ChEBI" id="CHEBI:18420"/>
    </ligand>
</feature>
<reference evidence="7" key="1">
    <citation type="submission" date="2021-07" db="EMBL/GenBank/DDBJ databases">
        <authorList>
            <person name="Catto M.A."/>
            <person name="Jacobson A."/>
            <person name="Kennedy G."/>
            <person name="Labadie P."/>
            <person name="Hunt B.G."/>
            <person name="Srinivasan R."/>
        </authorList>
    </citation>
    <scope>NUCLEOTIDE SEQUENCE</scope>
    <source>
        <strain evidence="7">PL_HMW_Pooled</strain>
        <tissue evidence="7">Head</tissue>
    </source>
</reference>
<dbReference type="PANTHER" id="PTHR12103:SF12">
    <property type="entry name" value="FI20020P1"/>
    <property type="match status" value="1"/>
</dbReference>
<dbReference type="AlphaFoldDB" id="A0AAE1H3R5"/>
<keyword evidence="4 6" id="KW-0460">Magnesium</keyword>
<evidence type="ECO:0000256" key="5">
    <source>
        <dbReference type="PIRSR" id="PIRSR017434-1"/>
    </source>
</evidence>
<feature type="binding site" evidence="6">
    <location>
        <position position="84"/>
    </location>
    <ligand>
        <name>GMP</name>
        <dbReference type="ChEBI" id="CHEBI:58115"/>
    </ligand>
</feature>
<feature type="active site" description="Nucleophile" evidence="5">
    <location>
        <position position="82"/>
    </location>
</feature>
<evidence type="ECO:0000313" key="7">
    <source>
        <dbReference type="EMBL" id="KAK3914004.1"/>
    </source>
</evidence>
<proteinExistence type="inferred from homology"/>
<dbReference type="NCBIfam" id="TIGR02244">
    <property type="entry name" value="HAD-IG-Ncltidse"/>
    <property type="match status" value="1"/>
</dbReference>
<evidence type="ECO:0000256" key="6">
    <source>
        <dbReference type="PIRSR" id="PIRSR017434-2"/>
    </source>
</evidence>
<feature type="binding site" evidence="6">
    <location>
        <position position="368"/>
    </location>
    <ligand>
        <name>Mg(2+)</name>
        <dbReference type="ChEBI" id="CHEBI:18420"/>
    </ligand>
</feature>